<keyword evidence="3 5" id="KW-0238">DNA-binding</keyword>
<dbReference type="InterPro" id="IPR001647">
    <property type="entry name" value="HTH_TetR"/>
</dbReference>
<organism evidence="8 9">
    <name type="scientific">Burkholderia cenocepacia</name>
    <dbReference type="NCBI Taxonomy" id="95486"/>
    <lineage>
        <taxon>Bacteria</taxon>
        <taxon>Pseudomonadati</taxon>
        <taxon>Pseudomonadota</taxon>
        <taxon>Betaproteobacteria</taxon>
        <taxon>Burkholderiales</taxon>
        <taxon>Burkholderiaceae</taxon>
        <taxon>Burkholderia</taxon>
        <taxon>Burkholderia cepacia complex</taxon>
    </lineage>
</organism>
<evidence type="ECO:0000256" key="3">
    <source>
        <dbReference type="ARBA" id="ARBA00023125"/>
    </source>
</evidence>
<dbReference type="KEGG" id="bcen:DM39_6733"/>
<keyword evidence="1" id="KW-0678">Repressor</keyword>
<dbReference type="InterPro" id="IPR009057">
    <property type="entry name" value="Homeodomain-like_sf"/>
</dbReference>
<evidence type="ECO:0000256" key="2">
    <source>
        <dbReference type="ARBA" id="ARBA00023015"/>
    </source>
</evidence>
<keyword evidence="9" id="KW-1185">Reference proteome</keyword>
<evidence type="ECO:0000313" key="8">
    <source>
        <dbReference type="EMBL" id="AIO30786.1"/>
    </source>
</evidence>
<evidence type="ECO:0000256" key="5">
    <source>
        <dbReference type="PROSITE-ProRule" id="PRU00335"/>
    </source>
</evidence>
<dbReference type="Pfam" id="PF13977">
    <property type="entry name" value="TetR_C_6"/>
    <property type="match status" value="1"/>
</dbReference>
<dbReference type="InterPro" id="IPR050109">
    <property type="entry name" value="HTH-type_TetR-like_transc_reg"/>
</dbReference>
<reference evidence="8 9" key="1">
    <citation type="submission" date="2014-05" db="EMBL/GenBank/DDBJ databases">
        <authorList>
            <person name="Bishop-Lilly K.A."/>
            <person name="Broomall S.M."/>
            <person name="Chain P.S."/>
            <person name="Chertkov O."/>
            <person name="Coyne S.R."/>
            <person name="Daligault H.E."/>
            <person name="Davenport K.W."/>
            <person name="Erkkila T."/>
            <person name="Frey K.G."/>
            <person name="Gibbons H.S."/>
            <person name="Gu W."/>
            <person name="Jaissle J."/>
            <person name="Johnson S.L."/>
            <person name="Koroleva G.I."/>
            <person name="Ladner J.T."/>
            <person name="Lo C.-C."/>
            <person name="Minogue T.D."/>
            <person name="Munk C."/>
            <person name="Palacios G.F."/>
            <person name="Redden C.L."/>
            <person name="Rosenzweig C.N."/>
            <person name="Scholz M.B."/>
            <person name="Teshima H."/>
            <person name="Xu Y."/>
        </authorList>
    </citation>
    <scope>NUCLEOTIDE SEQUENCE [LARGE SCALE GENOMIC DNA]</scope>
    <source>
        <strain evidence="8 9">DDS 22E-1</strain>
    </source>
</reference>
<accession>A0AAN0VKM4</accession>
<evidence type="ECO:0000256" key="1">
    <source>
        <dbReference type="ARBA" id="ARBA00022491"/>
    </source>
</evidence>
<dbReference type="Proteomes" id="UP000029413">
    <property type="component" value="Chromosome 3"/>
</dbReference>
<feature type="domain" description="HTH tetR-type" evidence="7">
    <location>
        <begin position="33"/>
        <end position="93"/>
    </location>
</feature>
<keyword evidence="4" id="KW-0804">Transcription</keyword>
<evidence type="ECO:0000259" key="7">
    <source>
        <dbReference type="PROSITE" id="PS50977"/>
    </source>
</evidence>
<dbReference type="Gene3D" id="1.10.357.10">
    <property type="entry name" value="Tetracycline Repressor, domain 2"/>
    <property type="match status" value="1"/>
</dbReference>
<evidence type="ECO:0000313" key="9">
    <source>
        <dbReference type="Proteomes" id="UP000029413"/>
    </source>
</evidence>
<keyword evidence="2" id="KW-0805">Transcription regulation</keyword>
<dbReference type="PROSITE" id="PS50977">
    <property type="entry name" value="HTH_TETR_2"/>
    <property type="match status" value="1"/>
</dbReference>
<dbReference type="GO" id="GO:0000976">
    <property type="term" value="F:transcription cis-regulatory region binding"/>
    <property type="evidence" value="ECO:0007669"/>
    <property type="project" value="TreeGrafter"/>
</dbReference>
<feature type="DNA-binding region" description="H-T-H motif" evidence="5">
    <location>
        <begin position="56"/>
        <end position="75"/>
    </location>
</feature>
<dbReference type="GO" id="GO:0003700">
    <property type="term" value="F:DNA-binding transcription factor activity"/>
    <property type="evidence" value="ECO:0007669"/>
    <property type="project" value="TreeGrafter"/>
</dbReference>
<dbReference type="SUPFAM" id="SSF48498">
    <property type="entry name" value="Tetracyclin repressor-like, C-terminal domain"/>
    <property type="match status" value="1"/>
</dbReference>
<dbReference type="PANTHER" id="PTHR30055:SF175">
    <property type="entry name" value="HTH-TYPE TRANSCRIPTIONAL REPRESSOR KSTR2"/>
    <property type="match status" value="1"/>
</dbReference>
<sequence>MTASIEQRNNRKRRSTSAVTGADSTEGLRAQGIRTRNKIVRVARKLLLQGGALDFSQRGVAAAAGITVSNLQYYFPTRLAILRAVVEPVISTYLNDLRSALDTDASPRDVLEQLMERALRDAKDTQIRAQWAHFFSFAAVDDECRRLVDEWYATLIHELAQLVRAANPEHSATDGRNVATLLISMTDGLTFQSGDGRKTPSLEAKFREVCNFLVYGKSLNAIDK</sequence>
<evidence type="ECO:0000256" key="4">
    <source>
        <dbReference type="ARBA" id="ARBA00023163"/>
    </source>
</evidence>
<protein>
    <submittedName>
        <fullName evidence="8">Bacterial regulatory s, tetR family protein</fullName>
    </submittedName>
</protein>
<dbReference type="InterPro" id="IPR039538">
    <property type="entry name" value="BetI_C"/>
</dbReference>
<proteinExistence type="predicted"/>
<dbReference type="PANTHER" id="PTHR30055">
    <property type="entry name" value="HTH-TYPE TRANSCRIPTIONAL REGULATOR RUTR"/>
    <property type="match status" value="1"/>
</dbReference>
<dbReference type="AlphaFoldDB" id="A0AAN0VKM4"/>
<dbReference type="SUPFAM" id="SSF46689">
    <property type="entry name" value="Homeodomain-like"/>
    <property type="match status" value="1"/>
</dbReference>
<dbReference type="EMBL" id="CP007782">
    <property type="protein sequence ID" value="AIO30786.1"/>
    <property type="molecule type" value="Genomic_DNA"/>
</dbReference>
<feature type="region of interest" description="Disordered" evidence="6">
    <location>
        <begin position="1"/>
        <end position="25"/>
    </location>
</feature>
<gene>
    <name evidence="8" type="ORF">DM39_6733</name>
</gene>
<name>A0AAN0VKM4_9BURK</name>
<evidence type="ECO:0000256" key="6">
    <source>
        <dbReference type="SAM" id="MobiDB-lite"/>
    </source>
</evidence>
<dbReference type="InterPro" id="IPR036271">
    <property type="entry name" value="Tet_transcr_reg_TetR-rel_C_sf"/>
</dbReference>